<evidence type="ECO:0000256" key="1">
    <source>
        <dbReference type="SAM" id="MobiDB-lite"/>
    </source>
</evidence>
<dbReference type="EMBL" id="BTRK01000003">
    <property type="protein sequence ID" value="GMR39769.1"/>
    <property type="molecule type" value="Genomic_DNA"/>
</dbReference>
<dbReference type="PANTHER" id="PTHR22744">
    <property type="entry name" value="HELIX LOOP HELIX PROTEIN 21-RELATED"/>
    <property type="match status" value="1"/>
</dbReference>
<evidence type="ECO:0000259" key="2">
    <source>
        <dbReference type="PROSITE" id="PS50097"/>
    </source>
</evidence>
<dbReference type="Pfam" id="PF00651">
    <property type="entry name" value="BTB"/>
    <property type="match status" value="1"/>
</dbReference>
<dbReference type="SUPFAM" id="SSF54695">
    <property type="entry name" value="POZ domain"/>
    <property type="match status" value="1"/>
</dbReference>
<name>A0AAN5CED0_9BILA</name>
<dbReference type="CDD" id="cd18186">
    <property type="entry name" value="BTB_POZ_ZBTB_KLHL-like"/>
    <property type="match status" value="1"/>
</dbReference>
<dbReference type="PROSITE" id="PS50097">
    <property type="entry name" value="BTB"/>
    <property type="match status" value="1"/>
</dbReference>
<feature type="domain" description="BTB" evidence="2">
    <location>
        <begin position="101"/>
        <end position="168"/>
    </location>
</feature>
<proteinExistence type="predicted"/>
<dbReference type="AlphaFoldDB" id="A0AAN5CED0"/>
<evidence type="ECO:0000313" key="4">
    <source>
        <dbReference type="Proteomes" id="UP001328107"/>
    </source>
</evidence>
<feature type="compositionally biased region" description="Low complexity" evidence="1">
    <location>
        <begin position="282"/>
        <end position="295"/>
    </location>
</feature>
<accession>A0AAN5CED0</accession>
<keyword evidence="4" id="KW-1185">Reference proteome</keyword>
<sequence>MAPLSRTKGMSISVGLKSDTSEYVTIICEAKLITKTANYSKERSTTSTADIIFLTSGKVSFATKMKLNQTFQTGSELNILVNIKLFRYVSPDNGNDECQSKKAVFVVEDQEFDVDSPYISRWSEFLRAYLASSMREKIEGKYPIKDCTADEFRELLDVINPSSKSITTDNVEILLKLADRFIMPALTRKCEYFLVNSGKTDGDKGKQFPYHKNIIALADKYNLEFAKAIVLGGLSTTKMIRSIVPDRKALESLSDDSFRSAIQARYFEIDYENKKIYDPSDDSSSSDSSNSSDSSDSSDSD</sequence>
<dbReference type="Gene3D" id="3.30.710.10">
    <property type="entry name" value="Potassium Channel Kv1.1, Chain A"/>
    <property type="match status" value="1"/>
</dbReference>
<gene>
    <name evidence="3" type="ORF">PMAYCL1PPCAC_09964</name>
</gene>
<dbReference type="Proteomes" id="UP001328107">
    <property type="component" value="Unassembled WGS sequence"/>
</dbReference>
<feature type="region of interest" description="Disordered" evidence="1">
    <location>
        <begin position="275"/>
        <end position="301"/>
    </location>
</feature>
<evidence type="ECO:0000313" key="3">
    <source>
        <dbReference type="EMBL" id="GMR39769.1"/>
    </source>
</evidence>
<dbReference type="InterPro" id="IPR011333">
    <property type="entry name" value="SKP1/BTB/POZ_sf"/>
</dbReference>
<comment type="caution">
    <text evidence="3">The sequence shown here is derived from an EMBL/GenBank/DDBJ whole genome shotgun (WGS) entry which is preliminary data.</text>
</comment>
<organism evidence="3 4">
    <name type="scientific">Pristionchus mayeri</name>
    <dbReference type="NCBI Taxonomy" id="1317129"/>
    <lineage>
        <taxon>Eukaryota</taxon>
        <taxon>Metazoa</taxon>
        <taxon>Ecdysozoa</taxon>
        <taxon>Nematoda</taxon>
        <taxon>Chromadorea</taxon>
        <taxon>Rhabditida</taxon>
        <taxon>Rhabditina</taxon>
        <taxon>Diplogasteromorpha</taxon>
        <taxon>Diplogasteroidea</taxon>
        <taxon>Neodiplogasteridae</taxon>
        <taxon>Pristionchus</taxon>
    </lineage>
</organism>
<protein>
    <recommendedName>
        <fullName evidence="2">BTB domain-containing protein</fullName>
    </recommendedName>
</protein>
<dbReference type="InterPro" id="IPR000210">
    <property type="entry name" value="BTB/POZ_dom"/>
</dbReference>
<dbReference type="SMART" id="SM00225">
    <property type="entry name" value="BTB"/>
    <property type="match status" value="1"/>
</dbReference>
<dbReference type="PANTHER" id="PTHR22744:SF14">
    <property type="entry name" value="BTB DOMAIN-CONTAINING PROTEIN-RELATED"/>
    <property type="match status" value="1"/>
</dbReference>
<reference evidence="4" key="1">
    <citation type="submission" date="2022-10" db="EMBL/GenBank/DDBJ databases">
        <title>Genome assembly of Pristionchus species.</title>
        <authorList>
            <person name="Yoshida K."/>
            <person name="Sommer R.J."/>
        </authorList>
    </citation>
    <scope>NUCLEOTIDE SEQUENCE [LARGE SCALE GENOMIC DNA]</scope>
    <source>
        <strain evidence="4">RS5460</strain>
    </source>
</reference>